<feature type="transmembrane region" description="Helical" evidence="1">
    <location>
        <begin position="181"/>
        <end position="198"/>
    </location>
</feature>
<feature type="transmembrane region" description="Helical" evidence="1">
    <location>
        <begin position="128"/>
        <end position="146"/>
    </location>
</feature>
<feature type="transmembrane region" description="Helical" evidence="1">
    <location>
        <begin position="264"/>
        <end position="282"/>
    </location>
</feature>
<dbReference type="Pfam" id="PF00892">
    <property type="entry name" value="EamA"/>
    <property type="match status" value="2"/>
</dbReference>
<proteinExistence type="predicted"/>
<feature type="transmembrane region" description="Helical" evidence="1">
    <location>
        <begin position="152"/>
        <end position="169"/>
    </location>
</feature>
<reference evidence="3" key="2">
    <citation type="submission" date="2020-09" db="EMBL/GenBank/DDBJ databases">
        <authorList>
            <person name="Sun Q."/>
            <person name="Zhou Y."/>
        </authorList>
    </citation>
    <scope>NUCLEOTIDE SEQUENCE</scope>
    <source>
        <strain evidence="3">CGMCC 1.15880</strain>
    </source>
</reference>
<evidence type="ECO:0000313" key="3">
    <source>
        <dbReference type="EMBL" id="GGA30391.1"/>
    </source>
</evidence>
<dbReference type="InterPro" id="IPR037185">
    <property type="entry name" value="EmrE-like"/>
</dbReference>
<dbReference type="Gene3D" id="1.10.3730.20">
    <property type="match status" value="1"/>
</dbReference>
<dbReference type="AlphaFoldDB" id="A0A916VT97"/>
<name>A0A916VT97_9RHOB</name>
<feature type="transmembrane region" description="Helical" evidence="1">
    <location>
        <begin position="239"/>
        <end position="258"/>
    </location>
</feature>
<feature type="domain" description="EamA" evidence="2">
    <location>
        <begin position="155"/>
        <end position="280"/>
    </location>
</feature>
<sequence>MTKDNPRAGIWLMIAATFVFAAQDGISRHLADTYNVFMIVMVRYWFILLVLMAVSRIRSGSLFGDARTTQPFFQFFRGFVLAVEILVTILSFTLLGLIEAHAIFAVYPLLIAALSGPVLKEKVGWRRWAAIGVGFVGMLIILQPGVKVFSPLSLVSFAGALLFALYHLLTRMAAAKDSAETSFFWTAISGFVVMTAIGPFFWEPMLPEDQIWMAVLCVTGALGHYLLIKAYEMAQASVVQPFAFMQLVFVSFIGVLVFGEHLPFSTAIGAAIIVAAGLFTLWRENRARRAALRAKTVSGTTGT</sequence>
<dbReference type="InterPro" id="IPR000620">
    <property type="entry name" value="EamA_dom"/>
</dbReference>
<organism evidence="3 4">
    <name type="scientific">Neptunicoccus cionae</name>
    <dbReference type="NCBI Taxonomy" id="2035344"/>
    <lineage>
        <taxon>Bacteria</taxon>
        <taxon>Pseudomonadati</taxon>
        <taxon>Pseudomonadota</taxon>
        <taxon>Alphaproteobacteria</taxon>
        <taxon>Rhodobacterales</taxon>
        <taxon>Paracoccaceae</taxon>
        <taxon>Neptunicoccus</taxon>
    </lineage>
</organism>
<feature type="transmembrane region" description="Helical" evidence="1">
    <location>
        <begin position="101"/>
        <end position="119"/>
    </location>
</feature>
<feature type="domain" description="EamA" evidence="2">
    <location>
        <begin position="8"/>
        <end position="142"/>
    </location>
</feature>
<dbReference type="GO" id="GO:0016020">
    <property type="term" value="C:membrane"/>
    <property type="evidence" value="ECO:0007669"/>
    <property type="project" value="InterPro"/>
</dbReference>
<reference evidence="3" key="1">
    <citation type="journal article" date="2014" name="Int. J. Syst. Evol. Microbiol.">
        <title>Complete genome sequence of Corynebacterium casei LMG S-19264T (=DSM 44701T), isolated from a smear-ripened cheese.</title>
        <authorList>
            <consortium name="US DOE Joint Genome Institute (JGI-PGF)"/>
            <person name="Walter F."/>
            <person name="Albersmeier A."/>
            <person name="Kalinowski J."/>
            <person name="Ruckert C."/>
        </authorList>
    </citation>
    <scope>NUCLEOTIDE SEQUENCE</scope>
    <source>
        <strain evidence="3">CGMCC 1.15880</strain>
    </source>
</reference>
<accession>A0A916VT97</accession>
<dbReference type="PANTHER" id="PTHR22911:SF103">
    <property type="entry name" value="BLR2811 PROTEIN"/>
    <property type="match status" value="1"/>
</dbReference>
<protein>
    <submittedName>
        <fullName evidence="3">RhaT family transporter</fullName>
    </submittedName>
</protein>
<evidence type="ECO:0000256" key="1">
    <source>
        <dbReference type="SAM" id="Phobius"/>
    </source>
</evidence>
<keyword evidence="1" id="KW-0472">Membrane</keyword>
<keyword evidence="4" id="KW-1185">Reference proteome</keyword>
<keyword evidence="1" id="KW-1133">Transmembrane helix</keyword>
<feature type="transmembrane region" description="Helical" evidence="1">
    <location>
        <begin position="75"/>
        <end position="95"/>
    </location>
</feature>
<dbReference type="PANTHER" id="PTHR22911">
    <property type="entry name" value="ACYL-MALONYL CONDENSING ENZYME-RELATED"/>
    <property type="match status" value="1"/>
</dbReference>
<dbReference type="Proteomes" id="UP000628017">
    <property type="component" value="Unassembled WGS sequence"/>
</dbReference>
<evidence type="ECO:0000259" key="2">
    <source>
        <dbReference type="Pfam" id="PF00892"/>
    </source>
</evidence>
<gene>
    <name evidence="3" type="ORF">GCM10011498_34450</name>
</gene>
<evidence type="ECO:0000313" key="4">
    <source>
        <dbReference type="Proteomes" id="UP000628017"/>
    </source>
</evidence>
<feature type="transmembrane region" description="Helical" evidence="1">
    <location>
        <begin position="37"/>
        <end position="54"/>
    </location>
</feature>
<comment type="caution">
    <text evidence="3">The sequence shown here is derived from an EMBL/GenBank/DDBJ whole genome shotgun (WGS) entry which is preliminary data.</text>
</comment>
<keyword evidence="1" id="KW-0812">Transmembrane</keyword>
<dbReference type="SUPFAM" id="SSF103481">
    <property type="entry name" value="Multidrug resistance efflux transporter EmrE"/>
    <property type="match status" value="2"/>
</dbReference>
<dbReference type="EMBL" id="BMKA01000007">
    <property type="protein sequence ID" value="GGA30391.1"/>
    <property type="molecule type" value="Genomic_DNA"/>
</dbReference>
<feature type="transmembrane region" description="Helical" evidence="1">
    <location>
        <begin position="210"/>
        <end position="227"/>
    </location>
</feature>
<dbReference type="RefSeq" id="WP_188678265.1">
    <property type="nucleotide sequence ID" value="NZ_BMKA01000007.1"/>
</dbReference>